<dbReference type="SMART" id="SM00869">
    <property type="entry name" value="Autotransporter"/>
    <property type="match status" value="1"/>
</dbReference>
<dbReference type="InterPro" id="IPR005546">
    <property type="entry name" value="Autotransporte_beta"/>
</dbReference>
<dbReference type="EMBL" id="JBEPMU010000025">
    <property type="protein sequence ID" value="MET3654915.1"/>
    <property type="molecule type" value="Genomic_DNA"/>
</dbReference>
<dbReference type="Proteomes" id="UP001549184">
    <property type="component" value="Unassembled WGS sequence"/>
</dbReference>
<evidence type="ECO:0000313" key="4">
    <source>
        <dbReference type="Proteomes" id="UP001549184"/>
    </source>
</evidence>
<proteinExistence type="predicted"/>
<protein>
    <submittedName>
        <fullName evidence="3">Outer membrane autotransporter protein</fullName>
    </submittedName>
</protein>
<sequence>TTTLAVTNAGGPGIVTTGNGIPVIEALHGGTTAANAFTLAGEARGGAFDYRLFRGGLGGTLPDDWFLRSQFTVPGVPSIPGEPPGVPGQPPLTPGTPESPVLPSDPPPAVLPPGQYPIIGPELASYSVVQPVARQMGTALLGTLHERLGDTLSRAGDGTDPSWGWGRLFGQQIDNRYQTYTDARARGSLGGFQVGIDLWRDSLIPAPRDASGFYVAYATSHVDVKGLVTNAAATGYALDRTGTLQLEAYAGGAYWTHYGPSGWYLDYVVQGTHYSGHASTPFARLPVTGAGFLTSLEGGYPIALPLGPRFVLEPQAQLLWQHVGMNAAHDGLGEVALGGTSGLTGRLGLRGQWTIQRANGDVWQPYGRVNLWRDWGGQATTTYAGSDQVPL</sequence>
<dbReference type="InterPro" id="IPR043990">
    <property type="entry name" value="AC_1"/>
</dbReference>
<dbReference type="NCBIfam" id="TIGR01414">
    <property type="entry name" value="autotrans_barl"/>
    <property type="match status" value="1"/>
</dbReference>
<feature type="compositionally biased region" description="Pro residues" evidence="1">
    <location>
        <begin position="80"/>
        <end position="94"/>
    </location>
</feature>
<feature type="non-terminal residue" evidence="3">
    <location>
        <position position="1"/>
    </location>
</feature>
<evidence type="ECO:0000256" key="1">
    <source>
        <dbReference type="SAM" id="MobiDB-lite"/>
    </source>
</evidence>
<dbReference type="InterPro" id="IPR012332">
    <property type="entry name" value="Autotransporter_pectin_lyase_C"/>
</dbReference>
<dbReference type="PANTHER" id="PTHR35037">
    <property type="entry name" value="C-TERMINAL REGION OF AIDA-LIKE PROTEIN"/>
    <property type="match status" value="1"/>
</dbReference>
<accession>A0ABV2K1F7</accession>
<gene>
    <name evidence="3" type="ORF">ABIC75_004669</name>
</gene>
<feature type="region of interest" description="Disordered" evidence="1">
    <location>
        <begin position="76"/>
        <end position="107"/>
    </location>
</feature>
<dbReference type="SUPFAM" id="SSF103515">
    <property type="entry name" value="Autotransporter"/>
    <property type="match status" value="1"/>
</dbReference>
<name>A0ABV2K1F7_9GAMM</name>
<dbReference type="InterPro" id="IPR011050">
    <property type="entry name" value="Pectin_lyase_fold/virulence"/>
</dbReference>
<feature type="non-terminal residue" evidence="3">
    <location>
        <position position="391"/>
    </location>
</feature>
<comment type="caution">
    <text evidence="3">The sequence shown here is derived from an EMBL/GenBank/DDBJ whole genome shotgun (WGS) entry which is preliminary data.</text>
</comment>
<dbReference type="PROSITE" id="PS51208">
    <property type="entry name" value="AUTOTRANSPORTER"/>
    <property type="match status" value="1"/>
</dbReference>
<evidence type="ECO:0000259" key="2">
    <source>
        <dbReference type="PROSITE" id="PS51208"/>
    </source>
</evidence>
<dbReference type="InterPro" id="IPR006315">
    <property type="entry name" value="OM_autotransptr_brl_dom"/>
</dbReference>
<reference evidence="3 4" key="1">
    <citation type="submission" date="2024-06" db="EMBL/GenBank/DDBJ databases">
        <title>Sorghum-associated microbial communities from plants grown in Nebraska, USA.</title>
        <authorList>
            <person name="Schachtman D."/>
        </authorList>
    </citation>
    <scope>NUCLEOTIDE SEQUENCE [LARGE SCALE GENOMIC DNA]</scope>
    <source>
        <strain evidence="3 4">1073</strain>
    </source>
</reference>
<dbReference type="Pfam" id="PF18883">
    <property type="entry name" value="AC_1"/>
    <property type="match status" value="1"/>
</dbReference>
<dbReference type="Pfam" id="PF03797">
    <property type="entry name" value="Autotransporter"/>
    <property type="match status" value="1"/>
</dbReference>
<dbReference type="InterPro" id="IPR051551">
    <property type="entry name" value="Autotransporter_adhesion"/>
</dbReference>
<dbReference type="SUPFAM" id="SSF51126">
    <property type="entry name" value="Pectin lyase-like"/>
    <property type="match status" value="1"/>
</dbReference>
<organism evidence="3 4">
    <name type="scientific">Dyella japonica</name>
    <dbReference type="NCBI Taxonomy" id="231455"/>
    <lineage>
        <taxon>Bacteria</taxon>
        <taxon>Pseudomonadati</taxon>
        <taxon>Pseudomonadota</taxon>
        <taxon>Gammaproteobacteria</taxon>
        <taxon>Lysobacterales</taxon>
        <taxon>Rhodanobacteraceae</taxon>
        <taxon>Dyella</taxon>
    </lineage>
</organism>
<dbReference type="CDD" id="cd01344">
    <property type="entry name" value="PL2_Passenger_AT"/>
    <property type="match status" value="1"/>
</dbReference>
<dbReference type="InterPro" id="IPR036709">
    <property type="entry name" value="Autotransporte_beta_dom_sf"/>
</dbReference>
<dbReference type="Gene3D" id="2.160.20.20">
    <property type="match status" value="1"/>
</dbReference>
<dbReference type="RefSeq" id="WP_354016223.1">
    <property type="nucleotide sequence ID" value="NZ_JBEPMU010000025.1"/>
</dbReference>
<dbReference type="PANTHER" id="PTHR35037:SF3">
    <property type="entry name" value="C-TERMINAL REGION OF AIDA-LIKE PROTEIN"/>
    <property type="match status" value="1"/>
</dbReference>
<feature type="domain" description="Autotransporter" evidence="2">
    <location>
        <begin position="157"/>
        <end position="391"/>
    </location>
</feature>
<dbReference type="Gene3D" id="2.40.128.130">
    <property type="entry name" value="Autotransporter beta-domain"/>
    <property type="match status" value="1"/>
</dbReference>
<evidence type="ECO:0000313" key="3">
    <source>
        <dbReference type="EMBL" id="MET3654915.1"/>
    </source>
</evidence>
<keyword evidence="4" id="KW-1185">Reference proteome</keyword>